<dbReference type="RefSeq" id="WP_301125684.1">
    <property type="nucleotide sequence ID" value="NZ_JAUHPV010000001.1"/>
</dbReference>
<keyword evidence="1" id="KW-0472">Membrane</keyword>
<feature type="transmembrane region" description="Helical" evidence="1">
    <location>
        <begin position="164"/>
        <end position="185"/>
    </location>
</feature>
<accession>A0ABT8FZ79</accession>
<proteinExistence type="predicted"/>
<organism evidence="2 3">
    <name type="scientific">Demequina zhanjiangensis</name>
    <dbReference type="NCBI Taxonomy" id="3051659"/>
    <lineage>
        <taxon>Bacteria</taxon>
        <taxon>Bacillati</taxon>
        <taxon>Actinomycetota</taxon>
        <taxon>Actinomycetes</taxon>
        <taxon>Micrococcales</taxon>
        <taxon>Demequinaceae</taxon>
        <taxon>Demequina</taxon>
    </lineage>
</organism>
<dbReference type="NCBIfam" id="TIGR00341">
    <property type="entry name" value="TIGR00341 family protein"/>
    <property type="match status" value="1"/>
</dbReference>
<keyword evidence="1" id="KW-1133">Transmembrane helix</keyword>
<dbReference type="EMBL" id="JAUHPV010000001">
    <property type="protein sequence ID" value="MDN4471754.1"/>
    <property type="molecule type" value="Genomic_DNA"/>
</dbReference>
<comment type="caution">
    <text evidence="2">The sequence shown here is derived from an EMBL/GenBank/DDBJ whole genome shotgun (WGS) entry which is preliminary data.</text>
</comment>
<protein>
    <submittedName>
        <fullName evidence="2">TIGR00341 family protein</fullName>
    </submittedName>
</protein>
<dbReference type="InterPro" id="IPR005240">
    <property type="entry name" value="DUF389"/>
</dbReference>
<dbReference type="PANTHER" id="PTHR20992:SF9">
    <property type="entry name" value="AT15442P-RELATED"/>
    <property type="match status" value="1"/>
</dbReference>
<dbReference type="PANTHER" id="PTHR20992">
    <property type="entry name" value="AT15442P-RELATED"/>
    <property type="match status" value="1"/>
</dbReference>
<name>A0ABT8FZ79_9MICO</name>
<feature type="transmembrane region" description="Helical" evidence="1">
    <location>
        <begin position="197"/>
        <end position="220"/>
    </location>
</feature>
<gene>
    <name evidence="2" type="ORF">QQX04_01960</name>
</gene>
<feature type="transmembrane region" description="Helical" evidence="1">
    <location>
        <begin position="139"/>
        <end position="157"/>
    </location>
</feature>
<keyword evidence="1" id="KW-0812">Transmembrane</keyword>
<keyword evidence="3" id="KW-1185">Reference proteome</keyword>
<dbReference type="Pfam" id="PF04087">
    <property type="entry name" value="DUF389"/>
    <property type="match status" value="1"/>
</dbReference>
<reference evidence="2" key="1">
    <citation type="submission" date="2023-06" db="EMBL/GenBank/DDBJ databases">
        <title>SYSU T00b26.</title>
        <authorList>
            <person name="Gao L."/>
            <person name="Fang B.-Z."/>
            <person name="Li W.-J."/>
        </authorList>
    </citation>
    <scope>NUCLEOTIDE SEQUENCE</scope>
    <source>
        <strain evidence="2">SYSU T00b26</strain>
    </source>
</reference>
<dbReference type="Proteomes" id="UP001172738">
    <property type="component" value="Unassembled WGS sequence"/>
</dbReference>
<feature type="transmembrane region" description="Helical" evidence="1">
    <location>
        <begin position="241"/>
        <end position="258"/>
    </location>
</feature>
<evidence type="ECO:0000313" key="2">
    <source>
        <dbReference type="EMBL" id="MDN4471754.1"/>
    </source>
</evidence>
<feature type="transmembrane region" description="Helical" evidence="1">
    <location>
        <begin position="94"/>
        <end position="119"/>
    </location>
</feature>
<feature type="transmembrane region" description="Helical" evidence="1">
    <location>
        <begin position="43"/>
        <end position="73"/>
    </location>
</feature>
<sequence length="348" mass="36706">MTSWAAQVRETRWSGRLNTVDYMRDAVFFDGAAAKVRSMHTRFWLLLLLASAIATAGIVANSTATVIGAMIVAPLMRPIQGTMLSTVLGDHRNLVRSVALMLSGAAAAVGVGFLLGLLVVSPMTAETNSQIAGRVSPGLVDLFAALAVGVVGSIALIRSDISDTLPGVAIAISLVPPLCAAGLALESGEPGQAFGAVLLFATNVAAILATGALIMGVFGYSRLRLEASDDKEAERRRRSRTYLTMAALVLAVSGPLTWSTAHAIQNNSRIAQIRTYVNEAAAGSKWTIVSVTARENSMVHVLIKGTPPLPDVEAVYEDMAESGLDVDTIILEFVPSYTFDSEGERDSF</sequence>
<evidence type="ECO:0000313" key="3">
    <source>
        <dbReference type="Proteomes" id="UP001172738"/>
    </source>
</evidence>
<evidence type="ECO:0000256" key="1">
    <source>
        <dbReference type="SAM" id="Phobius"/>
    </source>
</evidence>